<dbReference type="AlphaFoldDB" id="A0A9D1VX50"/>
<evidence type="ECO:0000313" key="2">
    <source>
        <dbReference type="EMBL" id="HIX48364.1"/>
    </source>
</evidence>
<keyword evidence="1" id="KW-1133">Transmembrane helix</keyword>
<sequence length="459" mass="51999">MAKVEDQARFRRVFRYYRYIEADAFAQYLHEMSLKGWHLKEWKLWLEFEKGESRDIEYAVEVFLKGSEMDVKPGADAEEYAEYCRAAGWEFVDSRRRFCIFRKIAEDAIPIVTEEERFKNIRKAEWKRCLMSVLTGVFILGMSAVQLSGVDAVLILFSNMLLLPGLTLAVLFACEILQCIVLAVWCIKAGKKVRAGEHPSYGKSREKYVWYAMAAIILIELTVVWGKAGGGGSAVTLWIFLGITAAVLLGIGFYRPARRENWALQLAAGVGIGVIWVIGMGIIFIQGIGQETGLVKVVTDGKIILPDEEKLPLVLTDYTQTEEAVTLAHYSELSSVFGTMMSGAVEYGEPSSEEDSGDGTDADQGWQRLAYTVYRTDVPWILDLVWKEELESGDPEGYGWITETDADSGYDRWHAEKVMRRDWEENMVYVRYEDAVLTLYATEPPRGEQIDIVREKLGL</sequence>
<feature type="transmembrane region" description="Helical" evidence="1">
    <location>
        <begin position="266"/>
        <end position="285"/>
    </location>
</feature>
<feature type="transmembrane region" description="Helical" evidence="1">
    <location>
        <begin position="208"/>
        <end position="228"/>
    </location>
</feature>
<dbReference type="Pfam" id="PF11193">
    <property type="entry name" value="DUF2812"/>
    <property type="match status" value="1"/>
</dbReference>
<evidence type="ECO:0000313" key="3">
    <source>
        <dbReference type="Proteomes" id="UP000824243"/>
    </source>
</evidence>
<reference evidence="2" key="1">
    <citation type="journal article" date="2021" name="PeerJ">
        <title>Extensive microbial diversity within the chicken gut microbiome revealed by metagenomics and culture.</title>
        <authorList>
            <person name="Gilroy R."/>
            <person name="Ravi A."/>
            <person name="Getino M."/>
            <person name="Pursley I."/>
            <person name="Horton D.L."/>
            <person name="Alikhan N.F."/>
            <person name="Baker D."/>
            <person name="Gharbi K."/>
            <person name="Hall N."/>
            <person name="Watson M."/>
            <person name="Adriaenssens E.M."/>
            <person name="Foster-Nyarko E."/>
            <person name="Jarju S."/>
            <person name="Secka A."/>
            <person name="Antonio M."/>
            <person name="Oren A."/>
            <person name="Chaudhuri R.R."/>
            <person name="La Ragione R."/>
            <person name="Hildebrand F."/>
            <person name="Pallen M.J."/>
        </authorList>
    </citation>
    <scope>NUCLEOTIDE SEQUENCE</scope>
    <source>
        <strain evidence="2">ChiSjej5B23-15282</strain>
    </source>
</reference>
<keyword evidence="1" id="KW-0812">Transmembrane</keyword>
<comment type="caution">
    <text evidence="2">The sequence shown here is derived from an EMBL/GenBank/DDBJ whole genome shotgun (WGS) entry which is preliminary data.</text>
</comment>
<proteinExistence type="predicted"/>
<feature type="transmembrane region" description="Helical" evidence="1">
    <location>
        <begin position="161"/>
        <end position="187"/>
    </location>
</feature>
<feature type="transmembrane region" description="Helical" evidence="1">
    <location>
        <begin position="129"/>
        <end position="149"/>
    </location>
</feature>
<reference evidence="2" key="2">
    <citation type="submission" date="2021-04" db="EMBL/GenBank/DDBJ databases">
        <authorList>
            <person name="Gilroy R."/>
        </authorList>
    </citation>
    <scope>NUCLEOTIDE SEQUENCE</scope>
    <source>
        <strain evidence="2">ChiSjej5B23-15282</strain>
    </source>
</reference>
<dbReference type="InterPro" id="IPR021359">
    <property type="entry name" value="DUF2812"/>
</dbReference>
<protein>
    <submittedName>
        <fullName evidence="2">DUF2812 domain-containing protein</fullName>
    </submittedName>
</protein>
<accession>A0A9D1VX50</accession>
<evidence type="ECO:0000256" key="1">
    <source>
        <dbReference type="SAM" id="Phobius"/>
    </source>
</evidence>
<name>A0A9D1VX50_9FIRM</name>
<organism evidence="2 3">
    <name type="scientific">Candidatus Mediterraneibacter caccavium</name>
    <dbReference type="NCBI Taxonomy" id="2838661"/>
    <lineage>
        <taxon>Bacteria</taxon>
        <taxon>Bacillati</taxon>
        <taxon>Bacillota</taxon>
        <taxon>Clostridia</taxon>
        <taxon>Lachnospirales</taxon>
        <taxon>Lachnospiraceae</taxon>
        <taxon>Mediterraneibacter</taxon>
    </lineage>
</organism>
<feature type="transmembrane region" description="Helical" evidence="1">
    <location>
        <begin position="234"/>
        <end position="254"/>
    </location>
</feature>
<dbReference type="EMBL" id="DXFA01000091">
    <property type="protein sequence ID" value="HIX48364.1"/>
    <property type="molecule type" value="Genomic_DNA"/>
</dbReference>
<keyword evidence="1" id="KW-0472">Membrane</keyword>
<gene>
    <name evidence="2" type="ORF">H9981_05050</name>
</gene>
<dbReference type="Proteomes" id="UP000824243">
    <property type="component" value="Unassembled WGS sequence"/>
</dbReference>